<accession>A0A7U6RC01</accession>
<evidence type="ECO:0000313" key="2">
    <source>
        <dbReference type="EMBL" id="BBU44209.1"/>
    </source>
</evidence>
<protein>
    <submittedName>
        <fullName evidence="2">Uncharacterized protein</fullName>
    </submittedName>
</protein>
<evidence type="ECO:0000313" key="3">
    <source>
        <dbReference type="Proteomes" id="UP000464661"/>
    </source>
</evidence>
<sequence length="121" mass="13274">MSITTGGRTTTHKHLWETVDPYDGGYHICKKCKLGSQGESLATPCPVSDAEYHAVAWLGQAGLYRTRLEAVRNFEQSVTPITADELFNLASKQVLSQLNEGRQSARPSSTEPNSQKQEGHA</sequence>
<dbReference type="Proteomes" id="UP000464661">
    <property type="component" value="Chromosome"/>
</dbReference>
<gene>
    <name evidence="2" type="ORF">PPTS312_21240</name>
</gene>
<dbReference type="AlphaFoldDB" id="A0A7U6RC01"/>
<name>A0A7U6RC01_PSEPU</name>
<evidence type="ECO:0000256" key="1">
    <source>
        <dbReference type="SAM" id="MobiDB-lite"/>
    </source>
</evidence>
<organism evidence="2 3">
    <name type="scientific">Pseudomonas putida</name>
    <name type="common">Arthrobacter siderocapsulatus</name>
    <dbReference type="NCBI Taxonomy" id="303"/>
    <lineage>
        <taxon>Bacteria</taxon>
        <taxon>Pseudomonadati</taxon>
        <taxon>Pseudomonadota</taxon>
        <taxon>Gammaproteobacteria</taxon>
        <taxon>Pseudomonadales</taxon>
        <taxon>Pseudomonadaceae</taxon>
        <taxon>Pseudomonas</taxon>
    </lineage>
</organism>
<dbReference type="RefSeq" id="WP_033693583.1">
    <property type="nucleotide sequence ID" value="NZ_AP022324.1"/>
</dbReference>
<reference evidence="2 3" key="1">
    <citation type="submission" date="2020-01" db="EMBL/GenBank/DDBJ databases">
        <title>Complete Genome Sequence of Pseudomonas putida Strain TS312, Harboring the HdtS type N-acyl-homoserine Lactone Synthase, Isolated from a Paper Mill.</title>
        <authorList>
            <person name="Hosoe A."/>
            <person name="Suenaga T."/>
            <person name="Sugi T."/>
            <person name="Izumi T."/>
            <person name="Nagai N."/>
            <person name="Terada A."/>
        </authorList>
    </citation>
    <scope>NUCLEOTIDE SEQUENCE [LARGE SCALE GENOMIC DNA]</scope>
    <source>
        <strain evidence="2 3">TS312</strain>
    </source>
</reference>
<feature type="region of interest" description="Disordered" evidence="1">
    <location>
        <begin position="98"/>
        <end position="121"/>
    </location>
</feature>
<dbReference type="EMBL" id="AP022324">
    <property type="protein sequence ID" value="BBU44209.1"/>
    <property type="molecule type" value="Genomic_DNA"/>
</dbReference>
<proteinExistence type="predicted"/>